<feature type="transmembrane region" description="Helical" evidence="1">
    <location>
        <begin position="93"/>
        <end position="114"/>
    </location>
</feature>
<dbReference type="AlphaFoldDB" id="A0A4R6RZL8"/>
<evidence type="ECO:0000313" key="3">
    <source>
        <dbReference type="Proteomes" id="UP000295601"/>
    </source>
</evidence>
<reference evidence="2 3" key="1">
    <citation type="submission" date="2019-03" db="EMBL/GenBank/DDBJ databases">
        <title>Genomic analyses of the natural microbiome of Caenorhabditis elegans.</title>
        <authorList>
            <person name="Samuel B."/>
        </authorList>
    </citation>
    <scope>NUCLEOTIDE SEQUENCE [LARGE SCALE GENOMIC DNA]</scope>
    <source>
        <strain evidence="2 3">JUb18</strain>
    </source>
</reference>
<dbReference type="OrthoDB" id="5071496at2"/>
<dbReference type="RefSeq" id="WP_133616781.1">
    <property type="nucleotide sequence ID" value="NZ_CP080492.1"/>
</dbReference>
<comment type="caution">
    <text evidence="2">The sequence shown here is derived from an EMBL/GenBank/DDBJ whole genome shotgun (WGS) entry which is preliminary data.</text>
</comment>
<keyword evidence="3" id="KW-1185">Reference proteome</keyword>
<organism evidence="2 3">
    <name type="scientific">Leucobacter luti</name>
    <dbReference type="NCBI Taxonomy" id="340320"/>
    <lineage>
        <taxon>Bacteria</taxon>
        <taxon>Bacillati</taxon>
        <taxon>Actinomycetota</taxon>
        <taxon>Actinomycetes</taxon>
        <taxon>Micrococcales</taxon>
        <taxon>Microbacteriaceae</taxon>
        <taxon>Leucobacter</taxon>
    </lineage>
</organism>
<name>A0A4R6RZL8_9MICO</name>
<feature type="transmembrane region" description="Helical" evidence="1">
    <location>
        <begin position="60"/>
        <end position="81"/>
    </location>
</feature>
<proteinExistence type="predicted"/>
<dbReference type="Proteomes" id="UP000295601">
    <property type="component" value="Unassembled WGS sequence"/>
</dbReference>
<protein>
    <submittedName>
        <fullName evidence="2">Uncharacterized protein</fullName>
    </submittedName>
</protein>
<dbReference type="EMBL" id="SNYA01000004">
    <property type="protein sequence ID" value="TDP92641.1"/>
    <property type="molecule type" value="Genomic_DNA"/>
</dbReference>
<sequence>MGFSWLGLAVSVSMMLPNLLLLVLPPRPPVPRVSVSAPLSWTERLGQALCVAVPVCTAPGSIAVGWGVVLGVAVLGYWLLWARYARHRTPFALFGRVWGVPVPMAVLPVVAFLSTGLFLGAFWICAAAVVLAIGHIPISLQRARALALA</sequence>
<evidence type="ECO:0000313" key="2">
    <source>
        <dbReference type="EMBL" id="TDP92641.1"/>
    </source>
</evidence>
<keyword evidence="1" id="KW-0812">Transmembrane</keyword>
<keyword evidence="1" id="KW-0472">Membrane</keyword>
<keyword evidence="1" id="KW-1133">Transmembrane helix</keyword>
<accession>A0A4R6RZL8</accession>
<evidence type="ECO:0000256" key="1">
    <source>
        <dbReference type="SAM" id="Phobius"/>
    </source>
</evidence>
<gene>
    <name evidence="2" type="ORF">EDF62_1863</name>
</gene>
<feature type="transmembrane region" description="Helical" evidence="1">
    <location>
        <begin position="120"/>
        <end position="140"/>
    </location>
</feature>